<comment type="caution">
    <text evidence="1">The sequence shown here is derived from an EMBL/GenBank/DDBJ whole genome shotgun (WGS) entry which is preliminary data.</text>
</comment>
<name>A0AAW1M245_POPJA</name>
<dbReference type="EMBL" id="JASPKY010000072">
    <property type="protein sequence ID" value="KAK9739649.1"/>
    <property type="molecule type" value="Genomic_DNA"/>
</dbReference>
<protein>
    <submittedName>
        <fullName evidence="1">Uncharacterized protein</fullName>
    </submittedName>
</protein>
<keyword evidence="2" id="KW-1185">Reference proteome</keyword>
<dbReference type="AlphaFoldDB" id="A0AAW1M245"/>
<reference evidence="1 2" key="1">
    <citation type="journal article" date="2024" name="BMC Genomics">
        <title>De novo assembly and annotation of Popillia japonica's genome with initial clues to its potential as an invasive pest.</title>
        <authorList>
            <person name="Cucini C."/>
            <person name="Boschi S."/>
            <person name="Funari R."/>
            <person name="Cardaioli E."/>
            <person name="Iannotti N."/>
            <person name="Marturano G."/>
            <person name="Paoli F."/>
            <person name="Bruttini M."/>
            <person name="Carapelli A."/>
            <person name="Frati F."/>
            <person name="Nardi F."/>
        </authorList>
    </citation>
    <scope>NUCLEOTIDE SEQUENCE [LARGE SCALE GENOMIC DNA]</scope>
    <source>
        <strain evidence="1">DMR45628</strain>
    </source>
</reference>
<proteinExistence type="predicted"/>
<dbReference type="Proteomes" id="UP001458880">
    <property type="component" value="Unassembled WGS sequence"/>
</dbReference>
<sequence>MSTDKVPMRFCFVPVTAGATEEIFRISIAAECLAGCCPATGSQSGQHREKKDIFLFIILHYPFWFGLARSTEAKAVSNRKLEKLSDNHHKAAVDRISLEE</sequence>
<gene>
    <name evidence="1" type="ORF">QE152_g8843</name>
</gene>
<organism evidence="1 2">
    <name type="scientific">Popillia japonica</name>
    <name type="common">Japanese beetle</name>
    <dbReference type="NCBI Taxonomy" id="7064"/>
    <lineage>
        <taxon>Eukaryota</taxon>
        <taxon>Metazoa</taxon>
        <taxon>Ecdysozoa</taxon>
        <taxon>Arthropoda</taxon>
        <taxon>Hexapoda</taxon>
        <taxon>Insecta</taxon>
        <taxon>Pterygota</taxon>
        <taxon>Neoptera</taxon>
        <taxon>Endopterygota</taxon>
        <taxon>Coleoptera</taxon>
        <taxon>Polyphaga</taxon>
        <taxon>Scarabaeiformia</taxon>
        <taxon>Scarabaeidae</taxon>
        <taxon>Rutelinae</taxon>
        <taxon>Popillia</taxon>
    </lineage>
</organism>
<accession>A0AAW1M245</accession>
<evidence type="ECO:0000313" key="2">
    <source>
        <dbReference type="Proteomes" id="UP001458880"/>
    </source>
</evidence>
<evidence type="ECO:0000313" key="1">
    <source>
        <dbReference type="EMBL" id="KAK9739649.1"/>
    </source>
</evidence>